<dbReference type="EMBL" id="MT143822">
    <property type="protein sequence ID" value="QJB03041.1"/>
    <property type="molecule type" value="Genomic_DNA"/>
</dbReference>
<proteinExistence type="predicted"/>
<name>A0A6M3M594_9ZZZZ</name>
<gene>
    <name evidence="2" type="ORF">MM171A01442_0005</name>
    <name evidence="3" type="ORF">MM171B00931_0005</name>
</gene>
<evidence type="ECO:0000313" key="2">
    <source>
        <dbReference type="EMBL" id="QJA98929.1"/>
    </source>
</evidence>
<dbReference type="EMBL" id="MT143618">
    <property type="protein sequence ID" value="QJA98929.1"/>
    <property type="molecule type" value="Genomic_DNA"/>
</dbReference>
<protein>
    <submittedName>
        <fullName evidence="3">Putative transcriptional coactivator</fullName>
    </submittedName>
</protein>
<dbReference type="AlphaFoldDB" id="A0A6M3M594"/>
<accession>A0A6M3M594</accession>
<evidence type="ECO:0000256" key="1">
    <source>
        <dbReference type="SAM" id="Coils"/>
    </source>
</evidence>
<keyword evidence="1" id="KW-0175">Coiled coil</keyword>
<reference evidence="3" key="1">
    <citation type="submission" date="2020-03" db="EMBL/GenBank/DDBJ databases">
        <title>The deep terrestrial virosphere.</title>
        <authorList>
            <person name="Holmfeldt K."/>
            <person name="Nilsson E."/>
            <person name="Simone D."/>
            <person name="Lopez-Fernandez M."/>
            <person name="Wu X."/>
            <person name="de Brujin I."/>
            <person name="Lundin D."/>
            <person name="Andersson A."/>
            <person name="Bertilsson S."/>
            <person name="Dopson M."/>
        </authorList>
    </citation>
    <scope>NUCLEOTIDE SEQUENCE</scope>
    <source>
        <strain evidence="2">MM171A01442</strain>
        <strain evidence="3">MM171B00931</strain>
    </source>
</reference>
<feature type="coiled-coil region" evidence="1">
    <location>
        <begin position="1"/>
        <end position="87"/>
    </location>
</feature>
<organism evidence="3">
    <name type="scientific">viral metagenome</name>
    <dbReference type="NCBI Taxonomy" id="1070528"/>
    <lineage>
        <taxon>unclassified sequences</taxon>
        <taxon>metagenomes</taxon>
        <taxon>organismal metagenomes</taxon>
    </lineage>
</organism>
<sequence>MKEQRNQRLQICNEINELEAKILNLNKRLEKWEEKSHKIKGLSSTMYNWEEKANNYERICDGIEEYRDELREKIAELLDEFMDMGKEE</sequence>
<evidence type="ECO:0000313" key="3">
    <source>
        <dbReference type="EMBL" id="QJB03041.1"/>
    </source>
</evidence>